<dbReference type="InterPro" id="IPR027417">
    <property type="entry name" value="P-loop_NTPase"/>
</dbReference>
<dbReference type="SUPFAM" id="SSF52540">
    <property type="entry name" value="P-loop containing nucleoside triphosphate hydrolases"/>
    <property type="match status" value="1"/>
</dbReference>
<dbReference type="PANTHER" id="PTHR42939:SF1">
    <property type="entry name" value="ABC TRANSPORTER ATP-BINDING PROTEIN ALBC-RELATED"/>
    <property type="match status" value="1"/>
</dbReference>
<name>A0A1V1PI23_9BACT</name>
<dbReference type="InterPro" id="IPR017871">
    <property type="entry name" value="ABC_transporter-like_CS"/>
</dbReference>
<dbReference type="GO" id="GO:0016887">
    <property type="term" value="F:ATP hydrolysis activity"/>
    <property type="evidence" value="ECO:0007669"/>
    <property type="project" value="InterPro"/>
</dbReference>
<dbReference type="AlphaFoldDB" id="A0A1V1PI23"/>
<keyword evidence="1" id="KW-0813">Transport</keyword>
<dbReference type="PROSITE" id="PS00211">
    <property type="entry name" value="ABC_TRANSPORTER_1"/>
    <property type="match status" value="1"/>
</dbReference>
<evidence type="ECO:0000313" key="5">
    <source>
        <dbReference type="EMBL" id="ETR74418.1"/>
    </source>
</evidence>
<reference evidence="6" key="1">
    <citation type="submission" date="2012-11" db="EMBL/GenBank/DDBJ databases">
        <authorList>
            <person name="Lucero-Rivera Y.E."/>
            <person name="Tovar-Ramirez D."/>
        </authorList>
    </citation>
    <scope>NUCLEOTIDE SEQUENCE [LARGE SCALE GENOMIC DNA]</scope>
    <source>
        <strain evidence="6">Araruama</strain>
    </source>
</reference>
<dbReference type="InterPro" id="IPR003439">
    <property type="entry name" value="ABC_transporter-like_ATP-bd"/>
</dbReference>
<gene>
    <name evidence="5" type="ORF">OMM_00244</name>
</gene>
<dbReference type="EMBL" id="ATBP01000008">
    <property type="protein sequence ID" value="ETR74418.1"/>
    <property type="molecule type" value="Genomic_DNA"/>
</dbReference>
<dbReference type="Gene3D" id="3.40.50.300">
    <property type="entry name" value="P-loop containing nucleotide triphosphate hydrolases"/>
    <property type="match status" value="1"/>
</dbReference>
<protein>
    <submittedName>
        <fullName evidence="5">ABC-2 type transport system ATP-binding protein</fullName>
    </submittedName>
</protein>
<keyword evidence="3 5" id="KW-0067">ATP-binding</keyword>
<proteinExistence type="predicted"/>
<dbReference type="InterPro" id="IPR003593">
    <property type="entry name" value="AAA+_ATPase"/>
</dbReference>
<dbReference type="Proteomes" id="UP000189670">
    <property type="component" value="Unassembled WGS sequence"/>
</dbReference>
<evidence type="ECO:0000259" key="4">
    <source>
        <dbReference type="PROSITE" id="PS50893"/>
    </source>
</evidence>
<evidence type="ECO:0000256" key="3">
    <source>
        <dbReference type="ARBA" id="ARBA00022840"/>
    </source>
</evidence>
<dbReference type="CDD" id="cd03230">
    <property type="entry name" value="ABC_DR_subfamily_A"/>
    <property type="match status" value="1"/>
</dbReference>
<dbReference type="SMART" id="SM00382">
    <property type="entry name" value="AAA"/>
    <property type="match status" value="1"/>
</dbReference>
<feature type="domain" description="ABC transporter" evidence="4">
    <location>
        <begin position="2"/>
        <end position="232"/>
    </location>
</feature>
<evidence type="ECO:0000313" key="6">
    <source>
        <dbReference type="Proteomes" id="UP000189670"/>
    </source>
</evidence>
<keyword evidence="2" id="KW-0547">Nucleotide-binding</keyword>
<accession>A0A1V1PI23</accession>
<sequence>MIKLIHLTKQYGEQTAINNIHLTVKAGEIFGFIGPNGAGKTTTIQIMAGLLLPNSGNVLLSDISMIDNPVKAKQLVGYIPDRPFIYEKLTGIEYMRFIGDFYQVSEASFKKRSEKLLHQFALWDRRNELIEAYSHGMKQRLIMGSALLHEPPIIIVDEPMVGLDPVAIKLVRDIFQKRSQGGTTIFMSTHTLNLAEQICHRVGIIHNGQLIATGSMADLKATAKKETKDLEDIFFQLTFANTMDNSA</sequence>
<evidence type="ECO:0000256" key="2">
    <source>
        <dbReference type="ARBA" id="ARBA00022741"/>
    </source>
</evidence>
<evidence type="ECO:0000256" key="1">
    <source>
        <dbReference type="ARBA" id="ARBA00022448"/>
    </source>
</evidence>
<dbReference type="PROSITE" id="PS50893">
    <property type="entry name" value="ABC_TRANSPORTER_2"/>
    <property type="match status" value="1"/>
</dbReference>
<dbReference type="InterPro" id="IPR051782">
    <property type="entry name" value="ABC_Transporter_VariousFunc"/>
</dbReference>
<comment type="caution">
    <text evidence="5">The sequence shown here is derived from an EMBL/GenBank/DDBJ whole genome shotgun (WGS) entry which is preliminary data.</text>
</comment>
<dbReference type="Pfam" id="PF00005">
    <property type="entry name" value="ABC_tran"/>
    <property type="match status" value="1"/>
</dbReference>
<organism evidence="5 6">
    <name type="scientific">Candidatus Magnetoglobus multicellularis str. Araruama</name>
    <dbReference type="NCBI Taxonomy" id="890399"/>
    <lineage>
        <taxon>Bacteria</taxon>
        <taxon>Pseudomonadati</taxon>
        <taxon>Thermodesulfobacteriota</taxon>
        <taxon>Desulfobacteria</taxon>
        <taxon>Desulfobacterales</taxon>
        <taxon>Desulfobacteraceae</taxon>
        <taxon>Candidatus Magnetoglobus</taxon>
    </lineage>
</organism>
<dbReference type="PANTHER" id="PTHR42939">
    <property type="entry name" value="ABC TRANSPORTER ATP-BINDING PROTEIN ALBC-RELATED"/>
    <property type="match status" value="1"/>
</dbReference>
<dbReference type="GO" id="GO:0005524">
    <property type="term" value="F:ATP binding"/>
    <property type="evidence" value="ECO:0007669"/>
    <property type="project" value="UniProtKB-KW"/>
</dbReference>